<evidence type="ECO:0000256" key="11">
    <source>
        <dbReference type="ARBA" id="ARBA00023027"/>
    </source>
</evidence>
<dbReference type="PANTHER" id="PTHR11435:SF1">
    <property type="entry name" value="NADH-UBIQUINONE OXIDOREDUCTASE CHAIN 6"/>
    <property type="match status" value="1"/>
</dbReference>
<organism evidence="17">
    <name type="scientific">Mesembrinella sp. ACMJ-2016</name>
    <dbReference type="NCBI Taxonomy" id="1783248"/>
    <lineage>
        <taxon>Eukaryota</taxon>
        <taxon>Metazoa</taxon>
        <taxon>Ecdysozoa</taxon>
        <taxon>Arthropoda</taxon>
        <taxon>Hexapoda</taxon>
        <taxon>Insecta</taxon>
        <taxon>Pterygota</taxon>
        <taxon>Neoptera</taxon>
        <taxon>Endopterygota</taxon>
        <taxon>Diptera</taxon>
        <taxon>Brachycera</taxon>
        <taxon>Muscomorpha</taxon>
        <taxon>Oestroidea</taxon>
        <taxon>Calliphoridae</taxon>
        <taxon>Mesembrinellinae</taxon>
        <taxon>Mesembrinella</taxon>
    </lineage>
</organism>
<evidence type="ECO:0000256" key="7">
    <source>
        <dbReference type="ARBA" id="ARBA00022692"/>
    </source>
</evidence>
<evidence type="ECO:0000256" key="10">
    <source>
        <dbReference type="ARBA" id="ARBA00022989"/>
    </source>
</evidence>
<name>A0A140F1S5_9MUSC</name>
<sequence length="175" mass="20698">MIQWTFMLLLIIFNFIFMNMKHPLAMGLTMLIQTTLVTIYTGLTTKSFWFSYILFLIFLGGMLVLFIYVTSLASNEMFTFSIKLMTTCMIMFLLMFIYMMIFMDKTLMMQYINLEIKPFNELNSYLMENSLSLNKLYNYPNNILTILLMNYLLITLIAVVKITNLFKGPLRPMFN</sequence>
<keyword evidence="6" id="KW-0679">Respiratory chain</keyword>
<dbReference type="PANTHER" id="PTHR11435">
    <property type="entry name" value="NADH UBIQUINONE OXIDOREDUCTASE SUBUNIT ND6"/>
    <property type="match status" value="1"/>
</dbReference>
<dbReference type="EMBL" id="KT272778">
    <property type="protein sequence ID" value="AML60307.1"/>
    <property type="molecule type" value="Genomic_DNA"/>
</dbReference>
<evidence type="ECO:0000256" key="15">
    <source>
        <dbReference type="ARBA" id="ARBA00049551"/>
    </source>
</evidence>
<feature type="transmembrane region" description="Helical" evidence="16">
    <location>
        <begin position="24"/>
        <end position="43"/>
    </location>
</feature>
<dbReference type="EC" id="7.1.1.2" evidence="3"/>
<dbReference type="AlphaFoldDB" id="A0A140F1S5"/>
<keyword evidence="8" id="KW-1278">Translocase</keyword>
<comment type="similarity">
    <text evidence="2">Belongs to the complex I subunit 6 family.</text>
</comment>
<comment type="subcellular location">
    <subcellularLocation>
        <location evidence="1">Mitochondrion membrane</location>
        <topology evidence="1">Multi-pass membrane protein</topology>
    </subcellularLocation>
</comment>
<keyword evidence="10 16" id="KW-1133">Transmembrane helix</keyword>
<keyword evidence="5" id="KW-0813">Transport</keyword>
<keyword evidence="12 17" id="KW-0496">Mitochondrion</keyword>
<keyword evidence="11" id="KW-0520">NAD</keyword>
<comment type="catalytic activity">
    <reaction evidence="15">
        <text>a ubiquinone + NADH + 5 H(+)(in) = a ubiquinol + NAD(+) + 4 H(+)(out)</text>
        <dbReference type="Rhea" id="RHEA:29091"/>
        <dbReference type="Rhea" id="RHEA-COMP:9565"/>
        <dbReference type="Rhea" id="RHEA-COMP:9566"/>
        <dbReference type="ChEBI" id="CHEBI:15378"/>
        <dbReference type="ChEBI" id="CHEBI:16389"/>
        <dbReference type="ChEBI" id="CHEBI:17976"/>
        <dbReference type="ChEBI" id="CHEBI:57540"/>
        <dbReference type="ChEBI" id="CHEBI:57945"/>
        <dbReference type="EC" id="7.1.1.2"/>
    </reaction>
</comment>
<reference evidence="17" key="1">
    <citation type="submission" date="2015-07" db="EMBL/GenBank/DDBJ databases">
        <authorList>
            <person name="Noorani M."/>
        </authorList>
    </citation>
    <scope>NUCLEOTIDE SEQUENCE</scope>
</reference>
<feature type="transmembrane region" description="Helical" evidence="16">
    <location>
        <begin position="82"/>
        <end position="101"/>
    </location>
</feature>
<feature type="transmembrane region" description="Helical" evidence="16">
    <location>
        <begin position="49"/>
        <end position="70"/>
    </location>
</feature>
<evidence type="ECO:0000256" key="2">
    <source>
        <dbReference type="ARBA" id="ARBA00005698"/>
    </source>
</evidence>
<evidence type="ECO:0000256" key="1">
    <source>
        <dbReference type="ARBA" id="ARBA00004225"/>
    </source>
</evidence>
<evidence type="ECO:0000256" key="16">
    <source>
        <dbReference type="SAM" id="Phobius"/>
    </source>
</evidence>
<keyword evidence="7 16" id="KW-0812">Transmembrane</keyword>
<evidence type="ECO:0000256" key="3">
    <source>
        <dbReference type="ARBA" id="ARBA00012944"/>
    </source>
</evidence>
<evidence type="ECO:0000256" key="8">
    <source>
        <dbReference type="ARBA" id="ARBA00022967"/>
    </source>
</evidence>
<dbReference type="InterPro" id="IPR050269">
    <property type="entry name" value="ComplexI_Subunit6"/>
</dbReference>
<geneLocation type="mitochondrion" evidence="17"/>
<evidence type="ECO:0000313" key="17">
    <source>
        <dbReference type="EMBL" id="AML60307.1"/>
    </source>
</evidence>
<evidence type="ECO:0000256" key="6">
    <source>
        <dbReference type="ARBA" id="ARBA00022660"/>
    </source>
</evidence>
<evidence type="ECO:0000256" key="4">
    <source>
        <dbReference type="ARBA" id="ARBA00021095"/>
    </source>
</evidence>
<keyword evidence="13 16" id="KW-0472">Membrane</keyword>
<evidence type="ECO:0000256" key="14">
    <source>
        <dbReference type="ARBA" id="ARBA00031019"/>
    </source>
</evidence>
<protein>
    <recommendedName>
        <fullName evidence="4">NADH-ubiquinone oxidoreductase chain 6</fullName>
        <ecNumber evidence="3">7.1.1.2</ecNumber>
    </recommendedName>
    <alternativeName>
        <fullName evidence="14">NADH dehydrogenase subunit 6</fullName>
    </alternativeName>
</protein>
<gene>
    <name evidence="17" type="primary">nad6</name>
</gene>
<evidence type="ECO:0000256" key="13">
    <source>
        <dbReference type="ARBA" id="ARBA00023136"/>
    </source>
</evidence>
<evidence type="ECO:0000256" key="9">
    <source>
        <dbReference type="ARBA" id="ARBA00022982"/>
    </source>
</evidence>
<dbReference type="GO" id="GO:0008137">
    <property type="term" value="F:NADH dehydrogenase (ubiquinone) activity"/>
    <property type="evidence" value="ECO:0007669"/>
    <property type="project" value="UniProtKB-EC"/>
</dbReference>
<reference evidence="17" key="2">
    <citation type="journal article" date="2016" name="Sci. Rep.">
        <title>Large-scale mitogenomics enables insights into Schizophora (Diptera) radiation and population diversity.</title>
        <authorList>
            <person name="Junqueira A.C."/>
            <person name="Azeredo-Espin A.M."/>
            <person name="Paulo D.F."/>
            <person name="Marinho M.A."/>
            <person name="Tomsho L.P."/>
            <person name="Drautz-Moses D.I."/>
            <person name="Purbojati R.W."/>
            <person name="Ratan A."/>
            <person name="Schuster S.C."/>
        </authorList>
    </citation>
    <scope>NUCLEOTIDE SEQUENCE</scope>
</reference>
<proteinExistence type="inferred from homology"/>
<evidence type="ECO:0000256" key="12">
    <source>
        <dbReference type="ARBA" id="ARBA00023128"/>
    </source>
</evidence>
<dbReference type="GO" id="GO:0031966">
    <property type="term" value="C:mitochondrial membrane"/>
    <property type="evidence" value="ECO:0007669"/>
    <property type="project" value="UniProtKB-SubCell"/>
</dbReference>
<evidence type="ECO:0000256" key="5">
    <source>
        <dbReference type="ARBA" id="ARBA00022448"/>
    </source>
</evidence>
<keyword evidence="9" id="KW-0249">Electron transport</keyword>
<accession>A0A140F1S5</accession>
<feature type="transmembrane region" description="Helical" evidence="16">
    <location>
        <begin position="143"/>
        <end position="166"/>
    </location>
</feature>